<dbReference type="EnsemblMetazoa" id="PPAI010505-RA">
    <property type="protein sequence ID" value="PPAI010505-PA"/>
    <property type="gene ID" value="PPAI010505"/>
</dbReference>
<organism evidence="2 3">
    <name type="scientific">Phlebotomus papatasi</name>
    <name type="common">Sandfly</name>
    <dbReference type="NCBI Taxonomy" id="29031"/>
    <lineage>
        <taxon>Eukaryota</taxon>
        <taxon>Metazoa</taxon>
        <taxon>Ecdysozoa</taxon>
        <taxon>Arthropoda</taxon>
        <taxon>Hexapoda</taxon>
        <taxon>Insecta</taxon>
        <taxon>Pterygota</taxon>
        <taxon>Neoptera</taxon>
        <taxon>Endopterygota</taxon>
        <taxon>Diptera</taxon>
        <taxon>Nematocera</taxon>
        <taxon>Psychodoidea</taxon>
        <taxon>Psychodidae</taxon>
        <taxon>Phlebotomus</taxon>
        <taxon>Phlebotomus</taxon>
    </lineage>
</organism>
<evidence type="ECO:0000313" key="3">
    <source>
        <dbReference type="Proteomes" id="UP000092462"/>
    </source>
</evidence>
<dbReference type="Proteomes" id="UP000092462">
    <property type="component" value="Unassembled WGS sequence"/>
</dbReference>
<proteinExistence type="predicted"/>
<dbReference type="Gene3D" id="3.40.50.150">
    <property type="entry name" value="Vaccinia Virus protein VP39"/>
    <property type="match status" value="1"/>
</dbReference>
<dbReference type="VEuPathDB" id="VectorBase:PPAPM1_001994"/>
<dbReference type="AlphaFoldDB" id="A0A1B0DPR8"/>
<dbReference type="KEGG" id="ppap:129804161"/>
<sequence length="281" mass="32472">MSGEFNPDQLNTFSAFRDFHAKIFIEKYKHWLKWNPKGKDTILDIGCSTGAQSHKLIYPIIPKDFSKFVYSDKCQLMLNEAKMHFGDDSKVSYEILDISSDLDDAIKAKMGSFDHIFSLYSLTWIADQRKCFERIYELLSPGGDCFLIFVAGSLYMEIVTELIGKARWKKFIVNPDEVYPFPHRKDPNPVKTVTEMMKSIGFVNINVKLEKSLFVFSTVDEFLGYLKGLPNPLQKMSQKEQEDYLKQAADLAIARNLIGEMSERKYNDTVSEIFVIYGRRD</sequence>
<protein>
    <recommendedName>
        <fullName evidence="1">Methyltransferase type 11 domain-containing protein</fullName>
    </recommendedName>
</protein>
<dbReference type="GO" id="GO:0008757">
    <property type="term" value="F:S-adenosylmethionine-dependent methyltransferase activity"/>
    <property type="evidence" value="ECO:0007669"/>
    <property type="project" value="InterPro"/>
</dbReference>
<reference evidence="2" key="1">
    <citation type="submission" date="2022-08" db="UniProtKB">
        <authorList>
            <consortium name="EnsemblMetazoa"/>
        </authorList>
    </citation>
    <scope>IDENTIFICATION</scope>
    <source>
        <strain evidence="2">Israel</strain>
    </source>
</reference>
<accession>A0A1B0DPR8</accession>
<dbReference type="InterPro" id="IPR013216">
    <property type="entry name" value="Methyltransf_11"/>
</dbReference>
<name>A0A1B0DPR8_PHLPP</name>
<evidence type="ECO:0000313" key="2">
    <source>
        <dbReference type="EnsemblMetazoa" id="PPAI010505-PA"/>
    </source>
</evidence>
<dbReference type="RefSeq" id="XP_055707213.1">
    <property type="nucleotide sequence ID" value="XM_055851238.1"/>
</dbReference>
<dbReference type="GeneID" id="129804161"/>
<dbReference type="CDD" id="cd02440">
    <property type="entry name" value="AdoMet_MTases"/>
    <property type="match status" value="1"/>
</dbReference>
<evidence type="ECO:0000259" key="1">
    <source>
        <dbReference type="Pfam" id="PF08241"/>
    </source>
</evidence>
<dbReference type="InterPro" id="IPR029063">
    <property type="entry name" value="SAM-dependent_MTases_sf"/>
</dbReference>
<feature type="domain" description="Methyltransferase type 11" evidence="1">
    <location>
        <begin position="43"/>
        <end position="146"/>
    </location>
</feature>
<dbReference type="EMBL" id="AJVK01001639">
    <property type="status" value="NOT_ANNOTATED_CDS"/>
    <property type="molecule type" value="Genomic_DNA"/>
</dbReference>
<dbReference type="SUPFAM" id="SSF53335">
    <property type="entry name" value="S-adenosyl-L-methionine-dependent methyltransferases"/>
    <property type="match status" value="1"/>
</dbReference>
<keyword evidence="3" id="KW-1185">Reference proteome</keyword>
<dbReference type="VEuPathDB" id="VectorBase:PPAI010505"/>
<dbReference type="PANTHER" id="PTHR43861">
    <property type="entry name" value="TRANS-ACONITATE 2-METHYLTRANSFERASE-RELATED"/>
    <property type="match status" value="1"/>
</dbReference>
<dbReference type="OrthoDB" id="8300214at2759"/>
<dbReference type="Pfam" id="PF08241">
    <property type="entry name" value="Methyltransf_11"/>
    <property type="match status" value="1"/>
</dbReference>
<dbReference type="PANTHER" id="PTHR43861:SF1">
    <property type="entry name" value="TRANS-ACONITATE 2-METHYLTRANSFERASE"/>
    <property type="match status" value="1"/>
</dbReference>